<protein>
    <recommendedName>
        <fullName evidence="3">SWIM-type domain-containing protein</fullName>
    </recommendedName>
</protein>
<dbReference type="AlphaFoldDB" id="A0A444YH95"/>
<proteinExistence type="predicted"/>
<organism evidence="1 2">
    <name type="scientific">Arachis hypogaea</name>
    <name type="common">Peanut</name>
    <dbReference type="NCBI Taxonomy" id="3818"/>
    <lineage>
        <taxon>Eukaryota</taxon>
        <taxon>Viridiplantae</taxon>
        <taxon>Streptophyta</taxon>
        <taxon>Embryophyta</taxon>
        <taxon>Tracheophyta</taxon>
        <taxon>Spermatophyta</taxon>
        <taxon>Magnoliopsida</taxon>
        <taxon>eudicotyledons</taxon>
        <taxon>Gunneridae</taxon>
        <taxon>Pentapetalae</taxon>
        <taxon>rosids</taxon>
        <taxon>fabids</taxon>
        <taxon>Fabales</taxon>
        <taxon>Fabaceae</taxon>
        <taxon>Papilionoideae</taxon>
        <taxon>50 kb inversion clade</taxon>
        <taxon>dalbergioids sensu lato</taxon>
        <taxon>Dalbergieae</taxon>
        <taxon>Pterocarpus clade</taxon>
        <taxon>Arachis</taxon>
    </lineage>
</organism>
<name>A0A444YH95_ARAHY</name>
<sequence length="112" mass="13307">MARHKHILGKCTGKLAPVQQQRFDEYLSGLPCKHAVATIARLRRQNLKLENFAHKWLTMDAIRVTYGDSIKPVNSEEFWEETNRLQLEAPNIKRLLEDQIRRGVLMWWQRLR</sequence>
<gene>
    <name evidence="1" type="ORF">Ahy_B06g080171</name>
</gene>
<comment type="caution">
    <text evidence="1">The sequence shown here is derived from an EMBL/GenBank/DDBJ whole genome shotgun (WGS) entry which is preliminary data.</text>
</comment>
<evidence type="ECO:0000313" key="2">
    <source>
        <dbReference type="Proteomes" id="UP000289738"/>
    </source>
</evidence>
<dbReference type="Proteomes" id="UP000289738">
    <property type="component" value="Chromosome B06"/>
</dbReference>
<dbReference type="EMBL" id="SDMP01000016">
    <property type="protein sequence ID" value="RYR01305.1"/>
    <property type="molecule type" value="Genomic_DNA"/>
</dbReference>
<reference evidence="1 2" key="1">
    <citation type="submission" date="2019-01" db="EMBL/GenBank/DDBJ databases">
        <title>Sequencing of cultivated peanut Arachis hypogaea provides insights into genome evolution and oil improvement.</title>
        <authorList>
            <person name="Chen X."/>
        </authorList>
    </citation>
    <scope>NUCLEOTIDE SEQUENCE [LARGE SCALE GENOMIC DNA]</scope>
    <source>
        <strain evidence="2">cv. Fuhuasheng</strain>
        <tissue evidence="1">Leaves</tissue>
    </source>
</reference>
<evidence type="ECO:0008006" key="3">
    <source>
        <dbReference type="Google" id="ProtNLM"/>
    </source>
</evidence>
<evidence type="ECO:0000313" key="1">
    <source>
        <dbReference type="EMBL" id="RYR01305.1"/>
    </source>
</evidence>
<keyword evidence="2" id="KW-1185">Reference proteome</keyword>
<accession>A0A444YH95</accession>